<dbReference type="OrthoDB" id="342253at2157"/>
<dbReference type="SMART" id="SM00065">
    <property type="entry name" value="GAF"/>
    <property type="match status" value="1"/>
</dbReference>
<dbReference type="AlphaFoldDB" id="A0A0E3SJV9"/>
<feature type="domain" description="PAC" evidence="4">
    <location>
        <begin position="307"/>
        <end position="359"/>
    </location>
</feature>
<dbReference type="STRING" id="1434107.MSBR3_0085"/>
<keyword evidence="5" id="KW-0418">Kinase</keyword>
<dbReference type="SMART" id="SM00086">
    <property type="entry name" value="PAC"/>
    <property type="match status" value="2"/>
</dbReference>
<dbReference type="Pfam" id="PF13185">
    <property type="entry name" value="GAF_2"/>
    <property type="match status" value="1"/>
</dbReference>
<dbReference type="InterPro" id="IPR000014">
    <property type="entry name" value="PAS"/>
</dbReference>
<dbReference type="NCBIfam" id="TIGR00229">
    <property type="entry name" value="sensory_box"/>
    <property type="match status" value="2"/>
</dbReference>
<feature type="domain" description="Histidine kinase" evidence="2">
    <location>
        <begin position="519"/>
        <end position="722"/>
    </location>
</feature>
<dbReference type="SMART" id="SM00091">
    <property type="entry name" value="PAS"/>
    <property type="match status" value="2"/>
</dbReference>
<dbReference type="Pfam" id="PF07568">
    <property type="entry name" value="HisKA_2"/>
    <property type="match status" value="1"/>
</dbReference>
<evidence type="ECO:0000259" key="2">
    <source>
        <dbReference type="PROSITE" id="PS50109"/>
    </source>
</evidence>
<dbReference type="Gene3D" id="2.10.70.100">
    <property type="match status" value="1"/>
</dbReference>
<sequence length="739" mass="85187">MSPKNIKDQDSIPYQALVDENRALKDEIQSLKARLEKAEELECTIEKVNMKCKLSETFRKSLNSINLTIHSILDFDEMMKEIVSEAAKAIGSETAAISLRKGYHWVLSYSYGFPENIIGSVMNDKEETHAVLAIKTKKPVAINDAFNDERVNRIHMRKWNVRSVLVVPLITRDEVIGVIFFNFHKSTFAFSNVHISFGTQLASLVSLALENSRLIENLKIELTKHKKVEEALLKSETRYRQIVETSQEGIWLTDHSNRTVFVNQKVSEMLGYSIEEILKQSPQKFISSEFNAGSDNKLREYLPEVNHLIDYRFTRKDGSDLWCILSSSPLLDDQGKYAGSLTMIMDITDRKRAEEALKKACNSLEGKIKKRTEELEIAYNSLKESERSLAEAQEIAHIGNWCRNIETEEVRWSDEVYRIFGFEPQEFGVDYNVFLSCVHPDEREYLIEAVKQALNEKFFDAEYRIIRPNGVERILHEDIKVICNNENVPIRLSGTVQDITERKKAEEALIKLEKTRIKEIHHRIKNNLQVISSLLDLQAETFKDETVRQAFNESQNRVFSMSLIHEELYKGSEAYTLDFSSYLEKLAENLLKTYSTSSKNIRLKMDLEENTFLDMDTAVPLGIIVNELISNSLKHAFTEKREGEIQVRFCRNEEEKCDEMHSLMFSLTISDNGKGIPEDLDLENIESLGLQLVSTLVDQLDGEFQLKRDNGTNFKLSFSVKEKENQAYQQPYINSLNIE</sequence>
<dbReference type="EMBL" id="CP009517">
    <property type="protein sequence ID" value="AKB80663.1"/>
    <property type="molecule type" value="Genomic_DNA"/>
</dbReference>
<dbReference type="SUPFAM" id="SSF55781">
    <property type="entry name" value="GAF domain-like"/>
    <property type="match status" value="1"/>
</dbReference>
<feature type="domain" description="PAC" evidence="4">
    <location>
        <begin position="459"/>
        <end position="511"/>
    </location>
</feature>
<dbReference type="Pfam" id="PF02518">
    <property type="entry name" value="HATPase_c"/>
    <property type="match status" value="1"/>
</dbReference>
<dbReference type="InterPro" id="IPR029016">
    <property type="entry name" value="GAF-like_dom_sf"/>
</dbReference>
<dbReference type="InterPro" id="IPR011495">
    <property type="entry name" value="Sig_transdc_His_kin_sub2_dim/P"/>
</dbReference>
<dbReference type="SUPFAM" id="SSF55785">
    <property type="entry name" value="PYP-like sensor domain (PAS domain)"/>
    <property type="match status" value="2"/>
</dbReference>
<keyword evidence="5" id="KW-0808">Transferase</keyword>
<evidence type="ECO:0000259" key="3">
    <source>
        <dbReference type="PROSITE" id="PS50112"/>
    </source>
</evidence>
<feature type="domain" description="PAS" evidence="3">
    <location>
        <begin position="235"/>
        <end position="281"/>
    </location>
</feature>
<protein>
    <submittedName>
        <fullName evidence="5">Sensory transduction histidine kinase</fullName>
    </submittedName>
</protein>
<evidence type="ECO:0000313" key="5">
    <source>
        <dbReference type="EMBL" id="AKB80663.1"/>
    </source>
</evidence>
<evidence type="ECO:0000256" key="1">
    <source>
        <dbReference type="SAM" id="Coils"/>
    </source>
</evidence>
<keyword evidence="6" id="KW-1185">Reference proteome</keyword>
<dbReference type="RefSeq" id="WP_052723216.1">
    <property type="nucleotide sequence ID" value="NZ_CP009517.1"/>
</dbReference>
<name>A0A0E3SJV9_METBA</name>
<dbReference type="InterPro" id="IPR001610">
    <property type="entry name" value="PAC"/>
</dbReference>
<dbReference type="InterPro" id="IPR003018">
    <property type="entry name" value="GAF"/>
</dbReference>
<dbReference type="Gene3D" id="3.30.565.10">
    <property type="entry name" value="Histidine kinase-like ATPase, C-terminal domain"/>
    <property type="match status" value="1"/>
</dbReference>
<dbReference type="CDD" id="cd00130">
    <property type="entry name" value="PAS"/>
    <property type="match status" value="2"/>
</dbReference>
<dbReference type="SUPFAM" id="SSF55874">
    <property type="entry name" value="ATPase domain of HSP90 chaperone/DNA topoisomerase II/histidine kinase"/>
    <property type="match status" value="1"/>
</dbReference>
<dbReference type="InterPro" id="IPR005467">
    <property type="entry name" value="His_kinase_dom"/>
</dbReference>
<dbReference type="GO" id="GO:0016301">
    <property type="term" value="F:kinase activity"/>
    <property type="evidence" value="ECO:0007669"/>
    <property type="project" value="UniProtKB-KW"/>
</dbReference>
<dbReference type="KEGG" id="mbak:MSBR3_0085"/>
<organism evidence="5 6">
    <name type="scientific">Methanosarcina barkeri 3</name>
    <dbReference type="NCBI Taxonomy" id="1434107"/>
    <lineage>
        <taxon>Archaea</taxon>
        <taxon>Methanobacteriati</taxon>
        <taxon>Methanobacteriota</taxon>
        <taxon>Stenosarchaea group</taxon>
        <taxon>Methanomicrobia</taxon>
        <taxon>Methanosarcinales</taxon>
        <taxon>Methanosarcinaceae</taxon>
        <taxon>Methanosarcina</taxon>
    </lineage>
</organism>
<dbReference type="Pfam" id="PF08447">
    <property type="entry name" value="PAS_3"/>
    <property type="match status" value="1"/>
</dbReference>
<dbReference type="Proteomes" id="UP000033066">
    <property type="component" value="Chromosome"/>
</dbReference>
<keyword evidence="1" id="KW-0175">Coiled coil</keyword>
<dbReference type="SMART" id="SM00387">
    <property type="entry name" value="HATPase_c"/>
    <property type="match status" value="1"/>
</dbReference>
<evidence type="ECO:0000259" key="4">
    <source>
        <dbReference type="PROSITE" id="PS50113"/>
    </source>
</evidence>
<dbReference type="InterPro" id="IPR000700">
    <property type="entry name" value="PAS-assoc_C"/>
</dbReference>
<dbReference type="HOGENOM" id="CLU_000445_114_57_2"/>
<dbReference type="InterPro" id="IPR035965">
    <property type="entry name" value="PAS-like_dom_sf"/>
</dbReference>
<dbReference type="PANTHER" id="PTHR43065:SF23">
    <property type="entry name" value="SENSOR HISTIDINE KINASE PDTAS"/>
    <property type="match status" value="1"/>
</dbReference>
<dbReference type="PROSITE" id="PS50112">
    <property type="entry name" value="PAS"/>
    <property type="match status" value="2"/>
</dbReference>
<dbReference type="PROSITE" id="PS50113">
    <property type="entry name" value="PAC"/>
    <property type="match status" value="2"/>
</dbReference>
<dbReference type="InterPro" id="IPR003594">
    <property type="entry name" value="HATPase_dom"/>
</dbReference>
<feature type="domain" description="PAS" evidence="3">
    <location>
        <begin position="385"/>
        <end position="457"/>
    </location>
</feature>
<evidence type="ECO:0000313" key="6">
    <source>
        <dbReference type="Proteomes" id="UP000033066"/>
    </source>
</evidence>
<dbReference type="InterPro" id="IPR036890">
    <property type="entry name" value="HATPase_C_sf"/>
</dbReference>
<proteinExistence type="predicted"/>
<feature type="coiled-coil region" evidence="1">
    <location>
        <begin position="14"/>
        <end position="51"/>
    </location>
</feature>
<dbReference type="InterPro" id="IPR013655">
    <property type="entry name" value="PAS_fold_3"/>
</dbReference>
<dbReference type="GeneID" id="24787511"/>
<dbReference type="Gene3D" id="3.30.450.40">
    <property type="match status" value="1"/>
</dbReference>
<reference evidence="5" key="1">
    <citation type="submission" date="2014-07" db="EMBL/GenBank/DDBJ databases">
        <title>Methanogenic archaea and the global carbon cycle.</title>
        <authorList>
            <person name="Henriksen J.R."/>
            <person name="Luke J."/>
            <person name="Reinhart S."/>
            <person name="Benedict M.N."/>
            <person name="Youngblut N.D."/>
            <person name="Metcalf M.E."/>
            <person name="Whitaker R.J."/>
            <person name="Metcalf W.W."/>
        </authorList>
    </citation>
    <scope>NUCLEOTIDE SEQUENCE [LARGE SCALE GENOMIC DNA]</scope>
    <source>
        <strain evidence="5">3</strain>
    </source>
</reference>
<dbReference type="Gene3D" id="3.30.450.20">
    <property type="entry name" value="PAS domain"/>
    <property type="match status" value="2"/>
</dbReference>
<dbReference type="PATRIC" id="fig|1434107.4.peg.97"/>
<accession>A0A0E3SJV9</accession>
<dbReference type="PANTHER" id="PTHR43065">
    <property type="entry name" value="SENSOR HISTIDINE KINASE"/>
    <property type="match status" value="1"/>
</dbReference>
<dbReference type="PROSITE" id="PS50109">
    <property type="entry name" value="HIS_KIN"/>
    <property type="match status" value="1"/>
</dbReference>
<dbReference type="Pfam" id="PF13426">
    <property type="entry name" value="PAS_9"/>
    <property type="match status" value="1"/>
</dbReference>
<gene>
    <name evidence="5" type="ORF">MSBR3_0085</name>
</gene>